<evidence type="ECO:0000313" key="2">
    <source>
        <dbReference type="Proteomes" id="UP000218979"/>
    </source>
</evidence>
<comment type="caution">
    <text evidence="1">The sequence shown here is derived from an EMBL/GenBank/DDBJ whole genome shotgun (WGS) entry which is preliminary data.</text>
</comment>
<gene>
    <name evidence="1" type="ORF">RR45_GL001677</name>
</gene>
<sequence length="43" mass="5055">MISEKQNNEFNNSYNPLYIWKNSDNISQFIFDGYFDNILSSSG</sequence>
<dbReference type="EMBL" id="JXJT01000005">
    <property type="protein sequence ID" value="PCS04086.1"/>
    <property type="molecule type" value="Genomic_DNA"/>
</dbReference>
<organism evidence="1 2">
    <name type="scientific">Pseudolactococcus chungangensis CAU 28 = DSM 22330</name>
    <dbReference type="NCBI Taxonomy" id="1122154"/>
    <lineage>
        <taxon>Bacteria</taxon>
        <taxon>Bacillati</taxon>
        <taxon>Bacillota</taxon>
        <taxon>Bacilli</taxon>
        <taxon>Lactobacillales</taxon>
        <taxon>Streptococcaceae</taxon>
        <taxon>Pseudolactococcus</taxon>
    </lineage>
</organism>
<reference evidence="1 2" key="1">
    <citation type="submission" date="2014-12" db="EMBL/GenBank/DDBJ databases">
        <title>Draft genome sequences of 10 type strains of Lactococcus.</title>
        <authorList>
            <person name="Sun Z."/>
            <person name="Zhong Z."/>
            <person name="Liu W."/>
            <person name="Zhang W."/>
            <person name="Zhang H."/>
        </authorList>
    </citation>
    <scope>NUCLEOTIDE SEQUENCE [LARGE SCALE GENOMIC DNA]</scope>
    <source>
        <strain evidence="1 2">DSM 22330</strain>
    </source>
</reference>
<dbReference type="Proteomes" id="UP000218979">
    <property type="component" value="Unassembled WGS sequence"/>
</dbReference>
<proteinExistence type="predicted"/>
<accession>A0ABX4I843</accession>
<evidence type="ECO:0000313" key="1">
    <source>
        <dbReference type="EMBL" id="PCS04086.1"/>
    </source>
</evidence>
<protein>
    <submittedName>
        <fullName evidence="1">Uncharacterized protein</fullName>
    </submittedName>
</protein>
<name>A0ABX4I843_9LACT</name>
<keyword evidence="2" id="KW-1185">Reference proteome</keyword>
<dbReference type="Pfam" id="PF16157">
    <property type="entry name" value="DUF4865"/>
    <property type="match status" value="1"/>
</dbReference>
<dbReference type="InterPro" id="IPR032349">
    <property type="entry name" value="DUF4865"/>
</dbReference>